<dbReference type="CDD" id="cd08563">
    <property type="entry name" value="GDPD_TtGDE_like"/>
    <property type="match status" value="1"/>
</dbReference>
<keyword evidence="3" id="KW-1185">Reference proteome</keyword>
<dbReference type="PROSITE" id="PS51704">
    <property type="entry name" value="GP_PDE"/>
    <property type="match status" value="1"/>
</dbReference>
<dbReference type="RefSeq" id="WP_059351215.1">
    <property type="nucleotide sequence ID" value="NZ_LDYG01000030.1"/>
</dbReference>
<dbReference type="OrthoDB" id="384721at2"/>
<gene>
    <name evidence="2" type="ORF">Q75_09510</name>
</gene>
<proteinExistence type="predicted"/>
<dbReference type="Pfam" id="PF03009">
    <property type="entry name" value="GDPD"/>
    <property type="match status" value="1"/>
</dbReference>
<dbReference type="InterPro" id="IPR030395">
    <property type="entry name" value="GP_PDE_dom"/>
</dbReference>
<dbReference type="STRING" id="1150625.Q75_09510"/>
<dbReference type="PATRIC" id="fig|1150625.3.peg.2022"/>
<sequence>MKIFAHRGYSRNYPENTMVAFKAAEQVGADGIELDVHLTKDHQIVVIHDETINRTSNGSGKIKDMTVKELKSFTYDYRFTGFNTSISTLDEVFEWLKENQLMCNVELKNNLYEYKGLEEKVIELIKDYSFDRRIVLSSFNHHSLLKCKEINNSIECAALYSDKLVHPERYIESIKVEGIHPPIKYVTDELIVDCKKMNVPIRPYTVNNMETIERLAQLGCTAVFTDVPEEARKKMKN</sequence>
<name>A0A147K7Q8_9BACI</name>
<dbReference type="Proteomes" id="UP000074108">
    <property type="component" value="Unassembled WGS sequence"/>
</dbReference>
<dbReference type="SUPFAM" id="SSF51695">
    <property type="entry name" value="PLC-like phosphodiesterases"/>
    <property type="match status" value="1"/>
</dbReference>
<evidence type="ECO:0000313" key="2">
    <source>
        <dbReference type="EMBL" id="KUP06162.1"/>
    </source>
</evidence>
<protein>
    <recommendedName>
        <fullName evidence="1">GP-PDE domain-containing protein</fullName>
    </recommendedName>
</protein>
<organism evidence="2 3">
    <name type="scientific">Bacillus coahuilensis p1.1.43</name>
    <dbReference type="NCBI Taxonomy" id="1150625"/>
    <lineage>
        <taxon>Bacteria</taxon>
        <taxon>Bacillati</taxon>
        <taxon>Bacillota</taxon>
        <taxon>Bacilli</taxon>
        <taxon>Bacillales</taxon>
        <taxon>Bacillaceae</taxon>
        <taxon>Bacillus</taxon>
    </lineage>
</organism>
<feature type="domain" description="GP-PDE" evidence="1">
    <location>
        <begin position="1"/>
        <end position="235"/>
    </location>
</feature>
<dbReference type="GO" id="GO:0006629">
    <property type="term" value="P:lipid metabolic process"/>
    <property type="evidence" value="ECO:0007669"/>
    <property type="project" value="InterPro"/>
</dbReference>
<evidence type="ECO:0000313" key="3">
    <source>
        <dbReference type="Proteomes" id="UP000074108"/>
    </source>
</evidence>
<evidence type="ECO:0000259" key="1">
    <source>
        <dbReference type="PROSITE" id="PS51704"/>
    </source>
</evidence>
<dbReference type="Gene3D" id="3.20.20.190">
    <property type="entry name" value="Phosphatidylinositol (PI) phosphodiesterase"/>
    <property type="match status" value="1"/>
</dbReference>
<accession>A0A147K7Q8</accession>
<dbReference type="AlphaFoldDB" id="A0A147K7Q8"/>
<reference evidence="2 3" key="1">
    <citation type="journal article" date="2016" name="Front. Microbiol.">
        <title>Microevolution Analysis of Bacillus coahuilensis Unveils Differences in Phosphorus Acquisition Strategies and Their Regulation.</title>
        <authorList>
            <person name="Gomez-Lunar Z."/>
            <person name="Hernandez-Gonzalez I."/>
            <person name="Rodriguez-Torres M.D."/>
            <person name="Souza V."/>
            <person name="Olmedo-Alvarez G."/>
        </authorList>
    </citation>
    <scope>NUCLEOTIDE SEQUENCE [LARGE SCALE GENOMIC DNA]</scope>
    <source>
        <strain evidence="3">p1.1.43</strain>
    </source>
</reference>
<dbReference type="EMBL" id="LDYG01000030">
    <property type="protein sequence ID" value="KUP06162.1"/>
    <property type="molecule type" value="Genomic_DNA"/>
</dbReference>
<dbReference type="PANTHER" id="PTHR46211:SF1">
    <property type="entry name" value="GLYCEROPHOSPHODIESTER PHOSPHODIESTERASE, CYTOPLASMIC"/>
    <property type="match status" value="1"/>
</dbReference>
<dbReference type="InterPro" id="IPR017946">
    <property type="entry name" value="PLC-like_Pdiesterase_TIM-brl"/>
</dbReference>
<dbReference type="PANTHER" id="PTHR46211">
    <property type="entry name" value="GLYCEROPHOSPHORYL DIESTER PHOSPHODIESTERASE"/>
    <property type="match status" value="1"/>
</dbReference>
<dbReference type="GO" id="GO:0008081">
    <property type="term" value="F:phosphoric diester hydrolase activity"/>
    <property type="evidence" value="ECO:0007669"/>
    <property type="project" value="InterPro"/>
</dbReference>
<comment type="caution">
    <text evidence="2">The sequence shown here is derived from an EMBL/GenBank/DDBJ whole genome shotgun (WGS) entry which is preliminary data.</text>
</comment>